<organism evidence="1 2">
    <name type="scientific">Bradyrhizobium erythrophlei</name>
    <dbReference type="NCBI Taxonomy" id="1437360"/>
    <lineage>
        <taxon>Bacteria</taxon>
        <taxon>Pseudomonadati</taxon>
        <taxon>Pseudomonadota</taxon>
        <taxon>Alphaproteobacteria</taxon>
        <taxon>Hyphomicrobiales</taxon>
        <taxon>Nitrobacteraceae</taxon>
        <taxon>Bradyrhizobium</taxon>
    </lineage>
</organism>
<dbReference type="PANTHER" id="PTHR43422:SF3">
    <property type="entry name" value="THIAMINE THIAZOLE SYNTHASE"/>
    <property type="match status" value="1"/>
</dbReference>
<accession>A0A1M5SSR6</accession>
<evidence type="ECO:0000313" key="2">
    <source>
        <dbReference type="Proteomes" id="UP000190675"/>
    </source>
</evidence>
<dbReference type="SUPFAM" id="SSF51905">
    <property type="entry name" value="FAD/NAD(P)-binding domain"/>
    <property type="match status" value="1"/>
</dbReference>
<dbReference type="EMBL" id="LT670818">
    <property type="protein sequence ID" value="SHH41555.1"/>
    <property type="molecule type" value="Genomic_DNA"/>
</dbReference>
<dbReference type="Gene3D" id="3.50.50.60">
    <property type="entry name" value="FAD/NAD(P)-binding domain"/>
    <property type="match status" value="2"/>
</dbReference>
<gene>
    <name evidence="1" type="ORF">SAMN05444169_7346</name>
</gene>
<protein>
    <submittedName>
        <fullName evidence="1">2-polyprenyl-6-methoxyphenol hydroxylase</fullName>
    </submittedName>
</protein>
<proteinExistence type="predicted"/>
<dbReference type="Gene3D" id="3.30.9.100">
    <property type="match status" value="1"/>
</dbReference>
<dbReference type="InterPro" id="IPR036188">
    <property type="entry name" value="FAD/NAD-bd_sf"/>
</dbReference>
<dbReference type="Proteomes" id="UP000190675">
    <property type="component" value="Chromosome I"/>
</dbReference>
<sequence length="453" mass="49913">MAARKIGKQAVVIGAGMAGLAAAGAVADYFERVIVLERDRLPNQAVPRPGAPQSRQLHGLLPGGQRALTDLFPHFERELLDAGSVPLRMLGELRVEMPGVGPLPSRDFGWLFYGASRPLIELITRRQTERLSNLTVRSECQVLEITATPDGTMVTGVRYESADGRQAILAADLVVDASGRGAPTLALLRSSGQPVPDEIVIGIDLHYTTTTFVIPQDASTNWRGIATHPHAPERSRGGYMLPIEGNRWVLTLTGRLGERPPAEPDGFMDYARRLETQTIYNAIKHAERQGGFERYAYPASAWRRFDRMSSFPGGLVPIGDSICRFNPVYGQGMSVAAQEARLLNQLLKARATKADPLARLALAFFSESVPLVEAPWNMSAVPDLIYPETRGERPTDFESRLKYNDALIRTAMHDAAVHRLLAEVQQLLKPPSVLQDPAVDRLVRLELFQMARE</sequence>
<evidence type="ECO:0000313" key="1">
    <source>
        <dbReference type="EMBL" id="SHH41555.1"/>
    </source>
</evidence>
<name>A0A1M5SSR6_9BRAD</name>
<dbReference type="PANTHER" id="PTHR43422">
    <property type="entry name" value="THIAMINE THIAZOLE SYNTHASE"/>
    <property type="match status" value="1"/>
</dbReference>
<reference evidence="1 2" key="1">
    <citation type="submission" date="2016-11" db="EMBL/GenBank/DDBJ databases">
        <authorList>
            <person name="Jaros S."/>
            <person name="Januszkiewicz K."/>
            <person name="Wedrychowicz H."/>
        </authorList>
    </citation>
    <scope>NUCLEOTIDE SEQUENCE [LARGE SCALE GENOMIC DNA]</scope>
    <source>
        <strain evidence="1 2">GAS242</strain>
    </source>
</reference>
<dbReference type="AlphaFoldDB" id="A0A1M5SSR6"/>